<accession>A0ABD2GLA5</accession>
<proteinExistence type="predicted"/>
<organism evidence="1 3">
    <name type="scientific">Pagothenia borchgrevinki</name>
    <name type="common">Bald rockcod</name>
    <name type="synonym">Trematomus borchgrevinki</name>
    <dbReference type="NCBI Taxonomy" id="8213"/>
    <lineage>
        <taxon>Eukaryota</taxon>
        <taxon>Metazoa</taxon>
        <taxon>Chordata</taxon>
        <taxon>Craniata</taxon>
        <taxon>Vertebrata</taxon>
        <taxon>Euteleostomi</taxon>
        <taxon>Actinopterygii</taxon>
        <taxon>Neopterygii</taxon>
        <taxon>Teleostei</taxon>
        <taxon>Neoteleostei</taxon>
        <taxon>Acanthomorphata</taxon>
        <taxon>Eupercaria</taxon>
        <taxon>Perciformes</taxon>
        <taxon>Notothenioidei</taxon>
        <taxon>Nototheniidae</taxon>
        <taxon>Pagothenia</taxon>
    </lineage>
</organism>
<gene>
    <name evidence="1" type="ORF">OYC64_017757</name>
    <name evidence="2" type="ORF">OYC64_017760</name>
</gene>
<dbReference type="EMBL" id="JBIYXZ010002077">
    <property type="protein sequence ID" value="KAL3054894.1"/>
    <property type="molecule type" value="Genomic_DNA"/>
</dbReference>
<evidence type="ECO:0000313" key="3">
    <source>
        <dbReference type="Proteomes" id="UP001619887"/>
    </source>
</evidence>
<sequence length="51" mass="5757">MAVLKKLIGFLIPYYLMNASPKKSLQPVTNSTQEIFTSLVSECSYFKKSNP</sequence>
<reference evidence="1 3" key="1">
    <citation type="journal article" date="2022" name="G3 (Bethesda)">
        <title>Evaluating Illumina-, Nanopore-, and PacBio-based genome assembly strategies with the bald notothen, Trematomus borchgrevinki.</title>
        <authorList>
            <person name="Rayamajhi N."/>
            <person name="Cheng C.C."/>
            <person name="Catchen J.M."/>
        </authorList>
    </citation>
    <scope>NUCLEOTIDE SEQUENCE [LARGE SCALE GENOMIC DNA]</scope>
    <source>
        <strain evidence="1">AGRC-2024</strain>
    </source>
</reference>
<evidence type="ECO:0000313" key="1">
    <source>
        <dbReference type="EMBL" id="KAL3054894.1"/>
    </source>
</evidence>
<keyword evidence="3" id="KW-1185">Reference proteome</keyword>
<comment type="caution">
    <text evidence="1">The sequence shown here is derived from an EMBL/GenBank/DDBJ whole genome shotgun (WGS) entry which is preliminary data.</text>
</comment>
<dbReference type="AlphaFoldDB" id="A0ABD2GLA5"/>
<dbReference type="Proteomes" id="UP001619887">
    <property type="component" value="Unassembled WGS sequence"/>
</dbReference>
<name>A0ABD2GLA5_PAGBO</name>
<reference evidence="1 3" key="2">
    <citation type="journal article" date="2024" name="G3 (Bethesda)">
        <title>The genome of the cryopelagic Antarctic bald notothen, Trematomus borchgrevinki.</title>
        <authorList>
            <person name="Rayamajhi N."/>
            <person name="Rivera-Colon A.G."/>
            <person name="Minhas B.F."/>
            <person name="Cheng C.C."/>
            <person name="Catchen J.M."/>
        </authorList>
    </citation>
    <scope>NUCLEOTIDE SEQUENCE [LARGE SCALE GENOMIC DNA]</scope>
    <source>
        <strain evidence="1">AGRC-2024</strain>
    </source>
</reference>
<protein>
    <submittedName>
        <fullName evidence="1">Uncharacterized protein</fullName>
    </submittedName>
</protein>
<evidence type="ECO:0000313" key="2">
    <source>
        <dbReference type="EMBL" id="KAL3054897.1"/>
    </source>
</evidence>
<dbReference type="EMBL" id="JBIYXZ010002077">
    <property type="protein sequence ID" value="KAL3054897.1"/>
    <property type="molecule type" value="Genomic_DNA"/>
</dbReference>